<protein>
    <submittedName>
        <fullName evidence="15">Ubiquitin-associated protein</fullName>
    </submittedName>
</protein>
<dbReference type="PANTHER" id="PTHR20930:SF0">
    <property type="entry name" value="PROTEIN ILRUN"/>
    <property type="match status" value="1"/>
</dbReference>
<evidence type="ECO:0000256" key="4">
    <source>
        <dbReference type="ARBA" id="ARBA00022554"/>
    </source>
</evidence>
<accession>A0A5A7R711</accession>
<dbReference type="PROSITE" id="PS51745">
    <property type="entry name" value="PB1"/>
    <property type="match status" value="1"/>
</dbReference>
<dbReference type="CDD" id="cd14319">
    <property type="entry name" value="UBA_NBR1"/>
    <property type="match status" value="1"/>
</dbReference>
<dbReference type="SMART" id="SM00666">
    <property type="entry name" value="PB1"/>
    <property type="match status" value="1"/>
</dbReference>
<evidence type="ECO:0000256" key="12">
    <source>
        <dbReference type="SAM" id="MobiDB-lite"/>
    </source>
</evidence>
<evidence type="ECO:0000259" key="14">
    <source>
        <dbReference type="PROSITE" id="PS51745"/>
    </source>
</evidence>
<keyword evidence="16" id="KW-1185">Reference proteome</keyword>
<dbReference type="Gene3D" id="3.10.20.90">
    <property type="entry name" value="Phosphatidylinositol 3-kinase Catalytic Subunit, Chain A, domain 1"/>
    <property type="match status" value="1"/>
</dbReference>
<dbReference type="CDD" id="cd14947">
    <property type="entry name" value="NBR1_like"/>
    <property type="match status" value="1"/>
</dbReference>
<dbReference type="InterPro" id="IPR043145">
    <property type="entry name" value="Znf_ZZ_sf"/>
</dbReference>
<feature type="domain" description="ZZ-type" evidence="13">
    <location>
        <begin position="445"/>
        <end position="495"/>
    </location>
</feature>
<comment type="caution">
    <text evidence="15">The sequence shown here is derived from an EMBL/GenBank/DDBJ whole genome shotgun (WGS) entry which is preliminary data.</text>
</comment>
<dbReference type="InterPro" id="IPR000433">
    <property type="entry name" value="Znf_ZZ"/>
</dbReference>
<gene>
    <name evidence="15" type="ORF">STAS_30681</name>
</gene>
<evidence type="ECO:0000256" key="8">
    <source>
        <dbReference type="ARBA" id="ARBA00022927"/>
    </source>
</evidence>
<dbReference type="FunFam" id="2.60.40.10:FF:000199">
    <property type="entry name" value="next to BRCA1 gene 1 protein-like"/>
    <property type="match status" value="1"/>
</dbReference>
<dbReference type="GO" id="GO:0031410">
    <property type="term" value="C:cytoplasmic vesicle"/>
    <property type="evidence" value="ECO:0007669"/>
    <property type="project" value="UniProtKB-KW"/>
</dbReference>
<evidence type="ECO:0000256" key="5">
    <source>
        <dbReference type="ARBA" id="ARBA00022723"/>
    </source>
</evidence>
<sequence>MAHSSSMVIKVKYGDSLRRFSAKIVGDEVNFTMDGLRKKILSLFSFGADAELILIYVDEDGDAVTLADDEDLRDAVRQDLNPLRITVKVNSEKDGHGLNTGVSEVLRTLPGPLKETLLILFADLASKASSTECVQQSVQNLNTGVSQILKTVPKPLAETLVKLSSDLASKASSSAPGVLIVDHLSKLGLSYLDQLSQAAQPGSSSFNREGGIPESNTAAKENRELGISATSKDVQGVRSGHESSEKINPKVTLGSDEVKVYSVDGGSNDKSSENINVTYPHIVSLPNSGKPDFTSHGSRKNELLVKKSILNKTNNGRESASPAISSIVPPFFANSFDTTKVVSNPGEPKVEPKPANFGAADPIMDDCVDNRVKSDDLGNTLGPFSTTNPGNCYIPDQHSSSVPTYHNPSFGLLMGNGTAASQPAAEVGPLGWNISQNNYSANIFHCGVRCDGCRVYPITGPRFKSKVKMDYDLCSICFGEMGNQNDYIRMDRPEIYRPHNVQSRDWNQSLQQQVLRSFEVKPVAEKPDSLFICDVNILDGTVIAPSTPFTKIWRMKNTGNIVWPKKTQLVWIAGDKMSNELTVEVKIPSTGLKVDEELDVMVDFISPKTCGRYVSYWRMALPSGQKFGQRFWVVILVDSSIKEFPRENVRDLNLNLNLPPVSSSSFAGSEIINVEPESMVEDDPSEAKNLKTCEKLELQPNVEQELKFPIDNSLLVGDDLGQAVDELCGVADWDPILEELQDMGFHDTDTNKMLLKKNNGSIKRVVMDLIAGEKIE</sequence>
<dbReference type="GO" id="GO:0008270">
    <property type="term" value="F:zinc ion binding"/>
    <property type="evidence" value="ECO:0007669"/>
    <property type="project" value="UniProtKB-KW"/>
</dbReference>
<dbReference type="SUPFAM" id="SSF54277">
    <property type="entry name" value="CAD &amp; PB1 domains"/>
    <property type="match status" value="1"/>
</dbReference>
<dbReference type="PANTHER" id="PTHR20930">
    <property type="entry name" value="OVARIAN CARCINOMA ANTIGEN CA125-RELATED"/>
    <property type="match status" value="1"/>
</dbReference>
<evidence type="ECO:0000256" key="3">
    <source>
        <dbReference type="ARBA" id="ARBA00022448"/>
    </source>
</evidence>
<organism evidence="15 16">
    <name type="scientific">Striga asiatica</name>
    <name type="common">Asiatic witchweed</name>
    <name type="synonym">Buchnera asiatica</name>
    <dbReference type="NCBI Taxonomy" id="4170"/>
    <lineage>
        <taxon>Eukaryota</taxon>
        <taxon>Viridiplantae</taxon>
        <taxon>Streptophyta</taxon>
        <taxon>Embryophyta</taxon>
        <taxon>Tracheophyta</taxon>
        <taxon>Spermatophyta</taxon>
        <taxon>Magnoliopsida</taxon>
        <taxon>eudicotyledons</taxon>
        <taxon>Gunneridae</taxon>
        <taxon>Pentapetalae</taxon>
        <taxon>asterids</taxon>
        <taxon>lamiids</taxon>
        <taxon>Lamiales</taxon>
        <taxon>Orobanchaceae</taxon>
        <taxon>Buchnereae</taxon>
        <taxon>Striga</taxon>
    </lineage>
</organism>
<evidence type="ECO:0000313" key="15">
    <source>
        <dbReference type="EMBL" id="GER53188.1"/>
    </source>
</evidence>
<evidence type="ECO:0000256" key="1">
    <source>
        <dbReference type="ARBA" id="ARBA00004116"/>
    </source>
</evidence>
<dbReference type="EMBL" id="BKCP01010514">
    <property type="protein sequence ID" value="GER53188.1"/>
    <property type="molecule type" value="Genomic_DNA"/>
</dbReference>
<dbReference type="SMART" id="SM00291">
    <property type="entry name" value="ZnF_ZZ"/>
    <property type="match status" value="1"/>
</dbReference>
<dbReference type="GO" id="GO:0015031">
    <property type="term" value="P:protein transport"/>
    <property type="evidence" value="ECO:0007669"/>
    <property type="project" value="UniProtKB-KW"/>
</dbReference>
<dbReference type="InterPro" id="IPR009060">
    <property type="entry name" value="UBA-like_sf"/>
</dbReference>
<evidence type="ECO:0000256" key="6">
    <source>
        <dbReference type="ARBA" id="ARBA00022771"/>
    </source>
</evidence>
<dbReference type="Pfam" id="PF00569">
    <property type="entry name" value="ZZ"/>
    <property type="match status" value="1"/>
</dbReference>
<keyword evidence="6 11" id="KW-0863">Zinc-finger</keyword>
<dbReference type="InterPro" id="IPR053793">
    <property type="entry name" value="PB1-like"/>
</dbReference>
<dbReference type="InterPro" id="IPR013783">
    <property type="entry name" value="Ig-like_fold"/>
</dbReference>
<keyword evidence="9" id="KW-0072">Autophagy</keyword>
<dbReference type="Pfam" id="PF00564">
    <property type="entry name" value="PB1"/>
    <property type="match status" value="1"/>
</dbReference>
<comment type="subcellular location">
    <subcellularLocation>
        <location evidence="2">Cytoplasmic vesicle</location>
        <location evidence="2">Autophagosome</location>
    </subcellularLocation>
    <subcellularLocation>
        <location evidence="1">Vacuole</location>
    </subcellularLocation>
</comment>
<dbReference type="Gene3D" id="2.60.40.10">
    <property type="entry name" value="Immunoglobulins"/>
    <property type="match status" value="1"/>
</dbReference>
<keyword evidence="5" id="KW-0479">Metal-binding</keyword>
<keyword evidence="10" id="KW-0968">Cytoplasmic vesicle</keyword>
<dbReference type="FunFam" id="1.10.8.10:FF:000085">
    <property type="entry name" value="protein NBR1 homolog"/>
    <property type="match status" value="1"/>
</dbReference>
<name>A0A5A7R711_STRAF</name>
<evidence type="ECO:0000256" key="11">
    <source>
        <dbReference type="PROSITE-ProRule" id="PRU00228"/>
    </source>
</evidence>
<dbReference type="PROSITE" id="PS50135">
    <property type="entry name" value="ZF_ZZ_2"/>
    <property type="match status" value="1"/>
</dbReference>
<evidence type="ECO:0000256" key="7">
    <source>
        <dbReference type="ARBA" id="ARBA00022833"/>
    </source>
</evidence>
<proteinExistence type="predicted"/>
<dbReference type="Gene3D" id="1.10.8.10">
    <property type="entry name" value="DNA helicase RuvA subunit, C-terminal domain"/>
    <property type="match status" value="1"/>
</dbReference>
<evidence type="ECO:0000259" key="13">
    <source>
        <dbReference type="PROSITE" id="PS50135"/>
    </source>
</evidence>
<evidence type="ECO:0000256" key="2">
    <source>
        <dbReference type="ARBA" id="ARBA00004419"/>
    </source>
</evidence>
<evidence type="ECO:0000313" key="16">
    <source>
        <dbReference type="Proteomes" id="UP000325081"/>
    </source>
</evidence>
<dbReference type="SUPFAM" id="SSF46934">
    <property type="entry name" value="UBA-like"/>
    <property type="match status" value="1"/>
</dbReference>
<dbReference type="Pfam" id="PF16158">
    <property type="entry name" value="N_BRCA1_IG"/>
    <property type="match status" value="1"/>
</dbReference>
<keyword evidence="3" id="KW-0813">Transport</keyword>
<evidence type="ECO:0000256" key="10">
    <source>
        <dbReference type="ARBA" id="ARBA00023329"/>
    </source>
</evidence>
<feature type="domain" description="PB1" evidence="14">
    <location>
        <begin position="6"/>
        <end position="90"/>
    </location>
</feature>
<dbReference type="Proteomes" id="UP000325081">
    <property type="component" value="Unassembled WGS sequence"/>
</dbReference>
<evidence type="ECO:0000256" key="9">
    <source>
        <dbReference type="ARBA" id="ARBA00023006"/>
    </source>
</evidence>
<dbReference type="SUPFAM" id="SSF57850">
    <property type="entry name" value="RING/U-box"/>
    <property type="match status" value="1"/>
</dbReference>
<keyword evidence="4" id="KW-0926">Vacuole</keyword>
<feature type="compositionally biased region" description="Basic and acidic residues" evidence="12">
    <location>
        <begin position="239"/>
        <end position="248"/>
    </location>
</feature>
<dbReference type="AlphaFoldDB" id="A0A5A7R711"/>
<dbReference type="InterPro" id="IPR032350">
    <property type="entry name" value="Nbr1_FW"/>
</dbReference>
<dbReference type="GO" id="GO:0005776">
    <property type="term" value="C:autophagosome"/>
    <property type="evidence" value="ECO:0007669"/>
    <property type="project" value="UniProtKB-SubCell"/>
</dbReference>
<dbReference type="InterPro" id="IPR056893">
    <property type="entry name" value="UBA_Nbr1_C"/>
</dbReference>
<dbReference type="GO" id="GO:0006914">
    <property type="term" value="P:autophagy"/>
    <property type="evidence" value="ECO:0007669"/>
    <property type="project" value="UniProtKB-KW"/>
</dbReference>
<dbReference type="Gene3D" id="3.30.60.90">
    <property type="match status" value="1"/>
</dbReference>
<keyword evidence="7" id="KW-0862">Zinc</keyword>
<reference evidence="16" key="1">
    <citation type="journal article" date="2019" name="Curr. Biol.">
        <title>Genome Sequence of Striga asiatica Provides Insight into the Evolution of Plant Parasitism.</title>
        <authorList>
            <person name="Yoshida S."/>
            <person name="Kim S."/>
            <person name="Wafula E.K."/>
            <person name="Tanskanen J."/>
            <person name="Kim Y.M."/>
            <person name="Honaas L."/>
            <person name="Yang Z."/>
            <person name="Spallek T."/>
            <person name="Conn C.E."/>
            <person name="Ichihashi Y."/>
            <person name="Cheong K."/>
            <person name="Cui S."/>
            <person name="Der J.P."/>
            <person name="Gundlach H."/>
            <person name="Jiao Y."/>
            <person name="Hori C."/>
            <person name="Ishida J.K."/>
            <person name="Kasahara H."/>
            <person name="Kiba T."/>
            <person name="Kim M.S."/>
            <person name="Koo N."/>
            <person name="Laohavisit A."/>
            <person name="Lee Y.H."/>
            <person name="Lumba S."/>
            <person name="McCourt P."/>
            <person name="Mortimer J.C."/>
            <person name="Mutuku J.M."/>
            <person name="Nomura T."/>
            <person name="Sasaki-Sekimoto Y."/>
            <person name="Seto Y."/>
            <person name="Wang Y."/>
            <person name="Wakatake T."/>
            <person name="Sakakibara H."/>
            <person name="Demura T."/>
            <person name="Yamaguchi S."/>
            <person name="Yoneyama K."/>
            <person name="Manabe R.I."/>
            <person name="Nelson D.C."/>
            <person name="Schulman A.H."/>
            <person name="Timko M.P."/>
            <person name="dePamphilis C.W."/>
            <person name="Choi D."/>
            <person name="Shirasu K."/>
        </authorList>
    </citation>
    <scope>NUCLEOTIDE SEQUENCE [LARGE SCALE GENOMIC DNA]</scope>
    <source>
        <strain evidence="16">cv. UVA1</strain>
    </source>
</reference>
<dbReference type="OrthoDB" id="906664at2759"/>
<keyword evidence="8" id="KW-0653">Protein transport</keyword>
<dbReference type="Pfam" id="PF24932">
    <property type="entry name" value="UBA_NBR1_C"/>
    <property type="match status" value="1"/>
</dbReference>
<feature type="region of interest" description="Disordered" evidence="12">
    <location>
        <begin position="200"/>
        <end position="248"/>
    </location>
</feature>
<dbReference type="InterPro" id="IPR000270">
    <property type="entry name" value="PB1_dom"/>
</dbReference>